<evidence type="ECO:0000313" key="4">
    <source>
        <dbReference type="Proteomes" id="UP000018538"/>
    </source>
</evidence>
<gene>
    <name evidence="3" type="ORF">YYC_05452</name>
</gene>
<feature type="domain" description="Amidase" evidence="2">
    <location>
        <begin position="152"/>
        <end position="521"/>
    </location>
</feature>
<proteinExistence type="predicted"/>
<dbReference type="OrthoDB" id="421993at2759"/>
<dbReference type="Gene3D" id="3.90.1300.10">
    <property type="entry name" value="Amidase signature (AS) domain"/>
    <property type="match status" value="1"/>
</dbReference>
<protein>
    <recommendedName>
        <fullName evidence="2">Amidase domain-containing protein</fullName>
    </recommendedName>
</protein>
<keyword evidence="1" id="KW-1133">Transmembrane helix</keyword>
<dbReference type="InterPro" id="IPR000120">
    <property type="entry name" value="Amidase"/>
</dbReference>
<keyword evidence="4" id="KW-1185">Reference proteome</keyword>
<dbReference type="PANTHER" id="PTHR11895:SF7">
    <property type="entry name" value="GLUTAMYL-TRNA(GLN) AMIDOTRANSFERASE SUBUNIT A, MITOCHONDRIAL"/>
    <property type="match status" value="1"/>
</dbReference>
<dbReference type="EMBL" id="KI635815">
    <property type="protein sequence ID" value="ETB56617.1"/>
    <property type="molecule type" value="Genomic_DNA"/>
</dbReference>
<dbReference type="PANTHER" id="PTHR11895">
    <property type="entry name" value="TRANSAMIDASE"/>
    <property type="match status" value="1"/>
</dbReference>
<dbReference type="GO" id="GO:0050567">
    <property type="term" value="F:glutaminyl-tRNA synthase (glutamine-hydrolyzing) activity"/>
    <property type="evidence" value="ECO:0007669"/>
    <property type="project" value="TreeGrafter"/>
</dbReference>
<feature type="transmembrane region" description="Helical" evidence="1">
    <location>
        <begin position="7"/>
        <end position="30"/>
    </location>
</feature>
<dbReference type="Proteomes" id="UP000018538">
    <property type="component" value="Unassembled WGS sequence"/>
</dbReference>
<accession>V7PD04</accession>
<dbReference type="SUPFAM" id="SSF75304">
    <property type="entry name" value="Amidase signature (AS) enzymes"/>
    <property type="match status" value="1"/>
</dbReference>
<keyword evidence="1" id="KW-0472">Membrane</keyword>
<sequence length="657" mass="75791">MYLHRTAIFYIIICLFNYGVFNNLQFTIIINGKKVVRTKSNIYNERTKNINKDRHMKKEKNKWLPFFVFNKARYINDRVIKKKKKFHAHSAPNENNNYKESNNSHIYQIRKEILSSPGNIKSIIEKHVINKVLHGNINKYNSFSYICNIDEIYEQVTKLYEIYEQCNKLSLKLPKLFGLPIVLKDNIITKGIPTTAGSKILSNYKSSYDSTVVKKLKKHGAIIIGKTRLDEFAMGSCTGNVKNPFNEKYLSCGGSSGGSASCVGSKILNCSVNTDTGGSIRTPAALCGCIGLKPTYGRISRYGIIPYNEETDVVGLIVNNVYDCSILLDCLSGYDKNDLKSVHTKKKKYYFLLKKYEQSEIFKSEKPLKNMKFGYLSKDLLKRYFVDDVVCDHYDMVMNNIKDMGGILINTNIYKLVEYCYIYYMYSMIVANSNIARMNGINYNIPNINNENNFITKLRSNLIDENVLARIIGGSIISSYFEKNNKKRDFRRVFLIIKNKLISRLNKIFKHVNFILLPSLPRSNNIKEDCNMDISLSCEKYLKNKINLEKKCLDNMNSDNNDNKNKHNLCIENDNISNKYMYNTYMREIFLVISSITGFPSIVIPTGEFTKNFNEPQSFQLLNSKLNEHDLLKVALAYKDKMCVNKKLLHNLENRAS</sequence>
<keyword evidence="1" id="KW-0812">Transmembrane</keyword>
<organism evidence="3 4">
    <name type="scientific">Plasmodium yoelii 17X</name>
    <dbReference type="NCBI Taxonomy" id="1323249"/>
    <lineage>
        <taxon>Eukaryota</taxon>
        <taxon>Sar</taxon>
        <taxon>Alveolata</taxon>
        <taxon>Apicomplexa</taxon>
        <taxon>Aconoidasida</taxon>
        <taxon>Haemosporida</taxon>
        <taxon>Plasmodiidae</taxon>
        <taxon>Plasmodium</taxon>
        <taxon>Plasmodium (Vinckeia)</taxon>
    </lineage>
</organism>
<dbReference type="AlphaFoldDB" id="V7PD04"/>
<reference evidence="3 4" key="1">
    <citation type="submission" date="2013-11" db="EMBL/GenBank/DDBJ databases">
        <title>The Genome Sequence of Plasmodium yoelii 17X.</title>
        <authorList>
            <consortium name="The Broad Institute Genomics Platform"/>
            <consortium name="The Broad Institute Genome Sequencing Center for Infectious Disease"/>
            <person name="Neafsey D."/>
            <person name="Adams J."/>
            <person name="Walker B."/>
            <person name="Young S.K."/>
            <person name="Zeng Q."/>
            <person name="Gargeya S."/>
            <person name="Fitzgerald M."/>
            <person name="Haas B."/>
            <person name="Abouelleil A."/>
            <person name="Alvarado L."/>
            <person name="Chapman S.B."/>
            <person name="Gainer-Dewar J."/>
            <person name="Goldberg J."/>
            <person name="Griggs A."/>
            <person name="Gujja S."/>
            <person name="Hansen M."/>
            <person name="Howarth C."/>
            <person name="Imamovic A."/>
            <person name="Ireland A."/>
            <person name="Larimer J."/>
            <person name="McCowan C."/>
            <person name="Murphy C."/>
            <person name="Pearson M."/>
            <person name="Poon T.W."/>
            <person name="Priest M."/>
            <person name="Roberts A."/>
            <person name="Saif S."/>
            <person name="Shea T."/>
            <person name="Sykes S."/>
            <person name="Wortman J."/>
            <person name="Nusbaum C."/>
            <person name="Birren B."/>
        </authorList>
    </citation>
    <scope>NUCLEOTIDE SEQUENCE [LARGE SCALE GENOMIC DNA]</scope>
    <source>
        <strain evidence="3 4">17X</strain>
    </source>
</reference>
<dbReference type="InterPro" id="IPR023631">
    <property type="entry name" value="Amidase_dom"/>
</dbReference>
<evidence type="ECO:0000256" key="1">
    <source>
        <dbReference type="SAM" id="Phobius"/>
    </source>
</evidence>
<evidence type="ECO:0000313" key="3">
    <source>
        <dbReference type="EMBL" id="ETB56617.1"/>
    </source>
</evidence>
<dbReference type="InterPro" id="IPR036928">
    <property type="entry name" value="AS_sf"/>
</dbReference>
<dbReference type="Pfam" id="PF01425">
    <property type="entry name" value="Amidase"/>
    <property type="match status" value="1"/>
</dbReference>
<name>V7PD04_PLAYE</name>
<evidence type="ECO:0000259" key="2">
    <source>
        <dbReference type="Pfam" id="PF01425"/>
    </source>
</evidence>